<keyword evidence="3" id="KW-1003">Cell membrane</keyword>
<evidence type="ECO:0000256" key="5">
    <source>
        <dbReference type="ARBA" id="ARBA00022989"/>
    </source>
</evidence>
<dbReference type="InterPro" id="IPR018383">
    <property type="entry name" value="UPF0324_pro"/>
</dbReference>
<organism evidence="8 9">
    <name type="scientific">Weissella diestrammenae</name>
    <dbReference type="NCBI Taxonomy" id="1162633"/>
    <lineage>
        <taxon>Bacteria</taxon>
        <taxon>Bacillati</taxon>
        <taxon>Bacillota</taxon>
        <taxon>Bacilli</taxon>
        <taxon>Lactobacillales</taxon>
        <taxon>Lactobacillaceae</taxon>
        <taxon>Weissella</taxon>
    </lineage>
</organism>
<evidence type="ECO:0000256" key="3">
    <source>
        <dbReference type="ARBA" id="ARBA00022475"/>
    </source>
</evidence>
<dbReference type="EMBL" id="CP060724">
    <property type="protein sequence ID" value="QNN75929.1"/>
    <property type="molecule type" value="Genomic_DNA"/>
</dbReference>
<feature type="transmembrane region" description="Helical" evidence="7">
    <location>
        <begin position="208"/>
        <end position="232"/>
    </location>
</feature>
<protein>
    <submittedName>
        <fullName evidence="8">Putative sulfate exporter family transporter</fullName>
    </submittedName>
</protein>
<feature type="transmembrane region" description="Helical" evidence="7">
    <location>
        <begin position="253"/>
        <end position="276"/>
    </location>
</feature>
<name>A0A7G9T754_9LACO</name>
<evidence type="ECO:0000256" key="7">
    <source>
        <dbReference type="SAM" id="Phobius"/>
    </source>
</evidence>
<evidence type="ECO:0000256" key="4">
    <source>
        <dbReference type="ARBA" id="ARBA00022692"/>
    </source>
</evidence>
<proteinExistence type="inferred from homology"/>
<dbReference type="KEGG" id="wdi:H9L19_03480"/>
<evidence type="ECO:0000256" key="6">
    <source>
        <dbReference type="ARBA" id="ARBA00023136"/>
    </source>
</evidence>
<feature type="transmembrane region" description="Helical" evidence="7">
    <location>
        <begin position="92"/>
        <end position="112"/>
    </location>
</feature>
<gene>
    <name evidence="8" type="ORF">H9L19_03480</name>
</gene>
<dbReference type="GO" id="GO:0005886">
    <property type="term" value="C:plasma membrane"/>
    <property type="evidence" value="ECO:0007669"/>
    <property type="project" value="UniProtKB-SubCell"/>
</dbReference>
<keyword evidence="6 7" id="KW-0472">Membrane</keyword>
<evidence type="ECO:0000256" key="2">
    <source>
        <dbReference type="ARBA" id="ARBA00007977"/>
    </source>
</evidence>
<feature type="transmembrane region" description="Helical" evidence="7">
    <location>
        <begin position="119"/>
        <end position="141"/>
    </location>
</feature>
<dbReference type="AlphaFoldDB" id="A0A7G9T754"/>
<evidence type="ECO:0000256" key="1">
    <source>
        <dbReference type="ARBA" id="ARBA00004651"/>
    </source>
</evidence>
<feature type="transmembrane region" description="Helical" evidence="7">
    <location>
        <begin position="153"/>
        <end position="174"/>
    </location>
</feature>
<evidence type="ECO:0000313" key="9">
    <source>
        <dbReference type="Proteomes" id="UP000515800"/>
    </source>
</evidence>
<dbReference type="RefSeq" id="WP_187529757.1">
    <property type="nucleotide sequence ID" value="NZ_CP060724.1"/>
</dbReference>
<dbReference type="Proteomes" id="UP000515800">
    <property type="component" value="Chromosome"/>
</dbReference>
<keyword evidence="4 7" id="KW-0812">Transmembrane</keyword>
<feature type="transmembrane region" description="Helical" evidence="7">
    <location>
        <begin position="311"/>
        <end position="333"/>
    </location>
</feature>
<evidence type="ECO:0000313" key="8">
    <source>
        <dbReference type="EMBL" id="QNN75929.1"/>
    </source>
</evidence>
<dbReference type="Pfam" id="PF03601">
    <property type="entry name" value="Cons_hypoth698"/>
    <property type="match status" value="1"/>
</dbReference>
<dbReference type="PANTHER" id="PTHR30106:SF2">
    <property type="entry name" value="UPF0324 INNER MEMBRANE PROTEIN YEIH"/>
    <property type="match status" value="1"/>
</dbReference>
<dbReference type="PANTHER" id="PTHR30106">
    <property type="entry name" value="INNER MEMBRANE PROTEIN YEIH-RELATED"/>
    <property type="match status" value="1"/>
</dbReference>
<keyword evidence="9" id="KW-1185">Reference proteome</keyword>
<reference evidence="8 9" key="1">
    <citation type="submission" date="2020-08" db="EMBL/GenBank/DDBJ databases">
        <title>Genome sequence of Weissella diestrammenae KACC 16890T.</title>
        <authorList>
            <person name="Hyun D.-W."/>
            <person name="Bae J.-W."/>
        </authorList>
    </citation>
    <scope>NUCLEOTIDE SEQUENCE [LARGE SCALE GENOMIC DNA]</scope>
    <source>
        <strain evidence="8 9">KACC 16890</strain>
    </source>
</reference>
<sequence length="334" mass="35333">MAIRKNMLPGIIATIILSVLAKIITPFISFLGAEAIAMIGGIILGNTLLKGQRWHSGVKWAEKYPIEIGIALLGLTTTLSTIQALGLNGIGFILILMTLTIVFVTWIGLRWFKVSPGVAMLMGAGNAVCGSSAIASVAPAIGATDDERRTSVATVSIMGVILLLTLPTIGPLVFNHDNLLIGALIGGTVQSVGQVVGTASLVNSSVVAYATLFKMVRVILLSVVVIALANFAHRKDVIAAQSEMKPVHQKVKIPWFIIAFIILMLISSFITLPHVITISAKETTGFFGIVNLAGIGLNLKWETIKAAGGKLFAFGLVTIVFQILVAITLIKVIM</sequence>
<accession>A0A7G9T754</accession>
<comment type="subcellular location">
    <subcellularLocation>
        <location evidence="1">Cell membrane</location>
        <topology evidence="1">Multi-pass membrane protein</topology>
    </subcellularLocation>
</comment>
<keyword evidence="5 7" id="KW-1133">Transmembrane helix</keyword>
<comment type="similarity">
    <text evidence="2">Belongs to the UPF0324 family.</text>
</comment>